<dbReference type="NCBIfam" id="TIGR04057">
    <property type="entry name" value="SusC_RagA_signa"/>
    <property type="match status" value="1"/>
</dbReference>
<proteinExistence type="inferred from homology"/>
<evidence type="ECO:0000256" key="3">
    <source>
        <dbReference type="ARBA" id="ARBA00023237"/>
    </source>
</evidence>
<dbReference type="SUPFAM" id="SSF49464">
    <property type="entry name" value="Carboxypeptidase regulatory domain-like"/>
    <property type="match status" value="1"/>
</dbReference>
<dbReference type="EMBL" id="FOAF01000001">
    <property type="protein sequence ID" value="SEK46359.1"/>
    <property type="molecule type" value="Genomic_DNA"/>
</dbReference>
<dbReference type="AlphaFoldDB" id="A0A1H7H7Y4"/>
<dbReference type="RefSeq" id="WP_093317270.1">
    <property type="nucleotide sequence ID" value="NZ_FOAF01000001.1"/>
</dbReference>
<feature type="domain" description="Secretin/TonB short N-terminal" evidence="5">
    <location>
        <begin position="65"/>
        <end position="116"/>
    </location>
</feature>
<dbReference type="NCBIfam" id="TIGR04056">
    <property type="entry name" value="OMP_RagA_SusC"/>
    <property type="match status" value="1"/>
</dbReference>
<evidence type="ECO:0000256" key="1">
    <source>
        <dbReference type="ARBA" id="ARBA00022448"/>
    </source>
</evidence>
<dbReference type="SUPFAM" id="SSF56935">
    <property type="entry name" value="Porins"/>
    <property type="match status" value="1"/>
</dbReference>
<evidence type="ECO:0000259" key="5">
    <source>
        <dbReference type="SMART" id="SM00965"/>
    </source>
</evidence>
<keyword evidence="7" id="KW-1185">Reference proteome</keyword>
<sequence>MEKKSTFIVVMRTGTLQLIMAIFLLGSTWAANTHAQGILKERVSFPRKEASLQTLLKHIEQSFDIHFIYSPALVDVNQPVSIVADEKPLDALLNELLDPLHITYELAGNNIILKRVRGHKQVTMKGVVRDKDGLLLSGVSVLLKNAVGKGTSTNEEGVFSLSVPANATLVFRYVGYKEQEVALGNRTFIEVMMVEDPANLDEVVVVGYGTQKKANLTGAVATVNGEDLVKRPVTNAASMLQGQVPGLRVVQNSGEPGNEGLSVRIRGQGTFSGAGSNPLVLIDGVEGSLNDVNPNDIENVSVLKDAASASIYGSRAANGVILVTTKAGTSGGFVVDYTFNGAVHNPTRLFDLITNSAEYMELWNEAKRNNGNTAGLYSQETIDLYRNATDRVQYPNADWLDIMFNPAFVQTHNLGISGGAGGTHYNMSIGYIDQPGVMKGFEYKRYNARFNIGSSINDHIKVGANISVKQGDVSRPRQGAQDAFISTMSQAPTYLPKLPDGRYAFKAFDFESNNKNMVAIVENDVLWKNRDYSVNLQGWLDVQLNKKLNWYSKAAIVADFDKSKDWRPVVPLYNYQTGNFATDLDVGGKGLAVNNSENRYTNLFTYLKFEDELGAGHNVSAQVGYSQESNKHEYLYGYRRDFFSNDLQELDAGGLAVQNSSGSTYEWALRSFFGRLTYNYKERYLLEMNMRYDGTSRLHNDHRWGAFPSISGAWRVSEESFVKNADLKWLNNFKIRGSYGELGNQNINIDVRASSPYQYSYQETYPYPFQEILNYTGNYPFDNTNLTTGAAQTALANQLLIWETTKITDVGFDLAVFNGLDITLDWYRKTTTDILRASQVTGIVGLTAPNINNGTMQNEGIELALRYSHRVASGVLEGLSYSFGGNIDRFRNKLVKFGQREIGSNTIKEEGRPWDTFYMLEWTGIFQTEEEIQAAPRQYNDDTQPGDLIFKDQNGDGIVDDDDRTYLGGQYPSFEYAFNGNASWKNFDISFMFQGVEGRKIYVADWGTVPFIQGSPPTTDWRDRWTPENPSTTMPRIYWGFDAPAKVRRTSSYYLQDASYLRLKNLTVGYTFPSELVERIGLRKLRLFVSGDNLLTITNYPGLDPERGGNGVFVGYPQNKIYSFGLNVQF</sequence>
<dbReference type="Pfam" id="PF13715">
    <property type="entry name" value="CarbopepD_reg_2"/>
    <property type="match status" value="1"/>
</dbReference>
<keyword evidence="4" id="KW-1134">Transmembrane beta strand</keyword>
<evidence type="ECO:0000256" key="4">
    <source>
        <dbReference type="PROSITE-ProRule" id="PRU01360"/>
    </source>
</evidence>
<evidence type="ECO:0000313" key="6">
    <source>
        <dbReference type="EMBL" id="SEK46359.1"/>
    </source>
</evidence>
<dbReference type="InterPro" id="IPR023997">
    <property type="entry name" value="TonB-dep_OMP_SusC/RagA_CS"/>
</dbReference>
<dbReference type="InterPro" id="IPR012910">
    <property type="entry name" value="Plug_dom"/>
</dbReference>
<keyword evidence="2 4" id="KW-0472">Membrane</keyword>
<dbReference type="PROSITE" id="PS52016">
    <property type="entry name" value="TONB_DEPENDENT_REC_3"/>
    <property type="match status" value="1"/>
</dbReference>
<dbReference type="Gene3D" id="2.170.130.10">
    <property type="entry name" value="TonB-dependent receptor, plug domain"/>
    <property type="match status" value="1"/>
</dbReference>
<dbReference type="InterPro" id="IPR039426">
    <property type="entry name" value="TonB-dep_rcpt-like"/>
</dbReference>
<dbReference type="InterPro" id="IPR011662">
    <property type="entry name" value="Secretin/TonB_short_N"/>
</dbReference>
<keyword evidence="1 4" id="KW-0813">Transport</keyword>
<gene>
    <name evidence="6" type="ORF">SAMN05661044_00304</name>
</gene>
<dbReference type="STRING" id="407022.SAMN05661044_00304"/>
<keyword evidence="4" id="KW-0812">Transmembrane</keyword>
<comment type="subcellular location">
    <subcellularLocation>
        <location evidence="4">Cell outer membrane</location>
        <topology evidence="4">Multi-pass membrane protein</topology>
    </subcellularLocation>
</comment>
<dbReference type="Pfam" id="PF07660">
    <property type="entry name" value="STN"/>
    <property type="match status" value="1"/>
</dbReference>
<evidence type="ECO:0000256" key="2">
    <source>
        <dbReference type="ARBA" id="ARBA00023136"/>
    </source>
</evidence>
<dbReference type="Proteomes" id="UP000199421">
    <property type="component" value="Unassembled WGS sequence"/>
</dbReference>
<dbReference type="SMART" id="SM00965">
    <property type="entry name" value="STN"/>
    <property type="match status" value="1"/>
</dbReference>
<reference evidence="7" key="1">
    <citation type="submission" date="2016-10" db="EMBL/GenBank/DDBJ databases">
        <authorList>
            <person name="Varghese N."/>
            <person name="Submissions S."/>
        </authorList>
    </citation>
    <scope>NUCLEOTIDE SEQUENCE [LARGE SCALE GENOMIC DNA]</scope>
    <source>
        <strain evidence="7">DSM 18733</strain>
    </source>
</reference>
<dbReference type="OrthoDB" id="600887at2"/>
<evidence type="ECO:0000313" key="7">
    <source>
        <dbReference type="Proteomes" id="UP000199421"/>
    </source>
</evidence>
<dbReference type="FunFam" id="2.170.130.10:FF:000003">
    <property type="entry name" value="SusC/RagA family TonB-linked outer membrane protein"/>
    <property type="match status" value="1"/>
</dbReference>
<dbReference type="GO" id="GO:0009279">
    <property type="term" value="C:cell outer membrane"/>
    <property type="evidence" value="ECO:0007669"/>
    <property type="project" value="UniProtKB-SubCell"/>
</dbReference>
<name>A0A1H7H7Y4_OLID1</name>
<dbReference type="InterPro" id="IPR023996">
    <property type="entry name" value="TonB-dep_OMP_SusC/RagA"/>
</dbReference>
<organism evidence="6 7">
    <name type="scientific">Olivibacter domesticus</name>
    <name type="common">Pseudosphingobacterium domesticum</name>
    <dbReference type="NCBI Taxonomy" id="407022"/>
    <lineage>
        <taxon>Bacteria</taxon>
        <taxon>Pseudomonadati</taxon>
        <taxon>Bacteroidota</taxon>
        <taxon>Sphingobacteriia</taxon>
        <taxon>Sphingobacteriales</taxon>
        <taxon>Sphingobacteriaceae</taxon>
        <taxon>Olivibacter</taxon>
    </lineage>
</organism>
<keyword evidence="3 4" id="KW-0998">Cell outer membrane</keyword>
<comment type="similarity">
    <text evidence="4">Belongs to the TonB-dependent receptor family.</text>
</comment>
<protein>
    <submittedName>
        <fullName evidence="6">TonB-linked outer membrane protein, SusC/RagA family</fullName>
    </submittedName>
</protein>
<dbReference type="InterPro" id="IPR008969">
    <property type="entry name" value="CarboxyPept-like_regulatory"/>
</dbReference>
<dbReference type="Pfam" id="PF07715">
    <property type="entry name" value="Plug"/>
    <property type="match status" value="1"/>
</dbReference>
<accession>A0A1H7H7Y4</accession>
<dbReference type="InterPro" id="IPR037066">
    <property type="entry name" value="Plug_dom_sf"/>
</dbReference>